<feature type="transmembrane region" description="Helical" evidence="12">
    <location>
        <begin position="144"/>
        <end position="162"/>
    </location>
</feature>
<dbReference type="EMBL" id="JALJOU010000011">
    <property type="protein sequence ID" value="KAK9840959.1"/>
    <property type="molecule type" value="Genomic_DNA"/>
</dbReference>
<feature type="transmembrane region" description="Helical" evidence="12">
    <location>
        <begin position="212"/>
        <end position="231"/>
    </location>
</feature>
<organism evidence="13 14">
    <name type="scientific">Elliptochloris bilobata</name>
    <dbReference type="NCBI Taxonomy" id="381761"/>
    <lineage>
        <taxon>Eukaryota</taxon>
        <taxon>Viridiplantae</taxon>
        <taxon>Chlorophyta</taxon>
        <taxon>core chlorophytes</taxon>
        <taxon>Trebouxiophyceae</taxon>
        <taxon>Trebouxiophyceae incertae sedis</taxon>
        <taxon>Elliptochloris clade</taxon>
        <taxon>Elliptochloris</taxon>
    </lineage>
</organism>
<gene>
    <name evidence="13" type="ORF">WJX81_002630</name>
</gene>
<evidence type="ECO:0000313" key="13">
    <source>
        <dbReference type="EMBL" id="KAK9840959.1"/>
    </source>
</evidence>
<keyword evidence="9" id="KW-0333">Golgi apparatus</keyword>
<keyword evidence="10 12" id="KW-0472">Membrane</keyword>
<proteinExistence type="inferred from homology"/>
<keyword evidence="4" id="KW-0813">Transport</keyword>
<protein>
    <submittedName>
        <fullName evidence="13">Uncharacterized protein</fullName>
    </submittedName>
</protein>
<evidence type="ECO:0000256" key="5">
    <source>
        <dbReference type="ARBA" id="ARBA00022692"/>
    </source>
</evidence>
<feature type="compositionally biased region" description="Low complexity" evidence="11">
    <location>
        <begin position="12"/>
        <end position="22"/>
    </location>
</feature>
<feature type="transmembrane region" description="Helical" evidence="12">
    <location>
        <begin position="182"/>
        <end position="200"/>
    </location>
</feature>
<evidence type="ECO:0000256" key="11">
    <source>
        <dbReference type="SAM" id="MobiDB-lite"/>
    </source>
</evidence>
<keyword evidence="8 12" id="KW-1133">Transmembrane helix</keyword>
<dbReference type="PANTHER" id="PTHR14083:SF0">
    <property type="entry name" value="YIP1D-INTERACTING FACTOR 1, ISOFORM C"/>
    <property type="match status" value="1"/>
</dbReference>
<dbReference type="Proteomes" id="UP001445335">
    <property type="component" value="Unassembled WGS sequence"/>
</dbReference>
<feature type="transmembrane region" description="Helical" evidence="12">
    <location>
        <begin position="274"/>
        <end position="291"/>
    </location>
</feature>
<evidence type="ECO:0000256" key="12">
    <source>
        <dbReference type="SAM" id="Phobius"/>
    </source>
</evidence>
<dbReference type="Pfam" id="PF03878">
    <property type="entry name" value="YIF1"/>
    <property type="match status" value="1"/>
</dbReference>
<dbReference type="GO" id="GO:0000139">
    <property type="term" value="C:Golgi membrane"/>
    <property type="evidence" value="ECO:0007669"/>
    <property type="project" value="UniProtKB-SubCell"/>
</dbReference>
<feature type="region of interest" description="Disordered" evidence="11">
    <location>
        <begin position="1"/>
        <end position="38"/>
    </location>
</feature>
<evidence type="ECO:0000256" key="7">
    <source>
        <dbReference type="ARBA" id="ARBA00022927"/>
    </source>
</evidence>
<evidence type="ECO:0000256" key="2">
    <source>
        <dbReference type="ARBA" id="ARBA00004653"/>
    </source>
</evidence>
<evidence type="ECO:0000256" key="10">
    <source>
        <dbReference type="ARBA" id="ARBA00023136"/>
    </source>
</evidence>
<keyword evidence="14" id="KW-1185">Reference proteome</keyword>
<accession>A0AAW1S3Y6</accession>
<dbReference type="AlphaFoldDB" id="A0AAW1S3Y6"/>
<evidence type="ECO:0000256" key="6">
    <source>
        <dbReference type="ARBA" id="ARBA00022824"/>
    </source>
</evidence>
<evidence type="ECO:0000256" key="1">
    <source>
        <dbReference type="ARBA" id="ARBA00004477"/>
    </source>
</evidence>
<evidence type="ECO:0000256" key="4">
    <source>
        <dbReference type="ARBA" id="ARBA00022448"/>
    </source>
</evidence>
<dbReference type="PANTHER" id="PTHR14083">
    <property type="entry name" value="YIP1 INTERACTING FACTOR HOMOLOG YIF1 PROTEIN"/>
    <property type="match status" value="1"/>
</dbReference>
<dbReference type="GO" id="GO:0005793">
    <property type="term" value="C:endoplasmic reticulum-Golgi intermediate compartment"/>
    <property type="evidence" value="ECO:0007669"/>
    <property type="project" value="TreeGrafter"/>
</dbReference>
<evidence type="ECO:0000256" key="9">
    <source>
        <dbReference type="ARBA" id="ARBA00023034"/>
    </source>
</evidence>
<evidence type="ECO:0000313" key="14">
    <source>
        <dbReference type="Proteomes" id="UP001445335"/>
    </source>
</evidence>
<reference evidence="13 14" key="1">
    <citation type="journal article" date="2024" name="Nat. Commun.">
        <title>Phylogenomics reveals the evolutionary origins of lichenization in chlorophyte algae.</title>
        <authorList>
            <person name="Puginier C."/>
            <person name="Libourel C."/>
            <person name="Otte J."/>
            <person name="Skaloud P."/>
            <person name="Haon M."/>
            <person name="Grisel S."/>
            <person name="Petersen M."/>
            <person name="Berrin J.G."/>
            <person name="Delaux P.M."/>
            <person name="Dal Grande F."/>
            <person name="Keller J."/>
        </authorList>
    </citation>
    <scope>NUCLEOTIDE SEQUENCE [LARGE SCALE GENOMIC DNA]</scope>
    <source>
        <strain evidence="13 14">SAG 245.80</strain>
    </source>
</reference>
<keyword evidence="6" id="KW-0256">Endoplasmic reticulum</keyword>
<keyword evidence="5 12" id="KW-0812">Transmembrane</keyword>
<comment type="caution">
    <text evidence="13">The sequence shown here is derived from an EMBL/GenBank/DDBJ whole genome shotgun (WGS) entry which is preliminary data.</text>
</comment>
<name>A0AAW1S3Y6_9CHLO</name>
<dbReference type="GO" id="GO:0015031">
    <property type="term" value="P:protein transport"/>
    <property type="evidence" value="ECO:0007669"/>
    <property type="project" value="UniProtKB-KW"/>
</dbReference>
<dbReference type="GO" id="GO:0006888">
    <property type="term" value="P:endoplasmic reticulum to Golgi vesicle-mediated transport"/>
    <property type="evidence" value="ECO:0007669"/>
    <property type="project" value="InterPro"/>
</dbReference>
<keyword evidence="7" id="KW-0653">Protein transport</keyword>
<sequence>MSHPGPQGYPGQGYPAQQGYGQHAPGGFPPQRAQQGALPGEFAGAMGGALGLDPVMTGFASNVLQQGGRNYLQRGQEFVQQRMGFLTGGALQHHSNVSGDYVQRKLLMLLAPFLRRWSYTRNHEQIAGGHKYLPPRQDVNAPDLYIPFMAACTYCVLASVALTAGKRFKPDTMYATVSEASAAWLVHWVLLKAVLWVLGIPGAVPFLELAAYAGYVFVPVCVSMLAGLALGRWAFRIAWAYGAAMGGVFLVRTLKCVIFHEARRTAIGSKRHNYLLLALWLSQFPFCYYLAVLP</sequence>
<comment type="subcellular location">
    <subcellularLocation>
        <location evidence="1">Endoplasmic reticulum membrane</location>
        <topology evidence="1">Multi-pass membrane protein</topology>
    </subcellularLocation>
    <subcellularLocation>
        <location evidence="2">Golgi apparatus membrane</location>
        <topology evidence="2">Multi-pass membrane protein</topology>
    </subcellularLocation>
</comment>
<comment type="similarity">
    <text evidence="3">Belongs to the YIF1 family.</text>
</comment>
<dbReference type="GO" id="GO:0030134">
    <property type="term" value="C:COPII-coated ER to Golgi transport vesicle"/>
    <property type="evidence" value="ECO:0007669"/>
    <property type="project" value="TreeGrafter"/>
</dbReference>
<dbReference type="InterPro" id="IPR005578">
    <property type="entry name" value="Yif1_fam"/>
</dbReference>
<evidence type="ECO:0000256" key="8">
    <source>
        <dbReference type="ARBA" id="ARBA00022989"/>
    </source>
</evidence>
<evidence type="ECO:0000256" key="3">
    <source>
        <dbReference type="ARBA" id="ARBA00009727"/>
    </source>
</evidence>
<dbReference type="GO" id="GO:0005789">
    <property type="term" value="C:endoplasmic reticulum membrane"/>
    <property type="evidence" value="ECO:0007669"/>
    <property type="project" value="UniProtKB-SubCell"/>
</dbReference>
<feature type="transmembrane region" description="Helical" evidence="12">
    <location>
        <begin position="237"/>
        <end position="254"/>
    </location>
</feature>